<evidence type="ECO:0000313" key="2">
    <source>
        <dbReference type="EMBL" id="MFD2839238.1"/>
    </source>
</evidence>
<dbReference type="Proteomes" id="UP001597391">
    <property type="component" value="Unassembled WGS sequence"/>
</dbReference>
<comment type="caution">
    <text evidence="2">The sequence shown here is derived from an EMBL/GenBank/DDBJ whole genome shotgun (WGS) entry which is preliminary data.</text>
</comment>
<dbReference type="EMBL" id="JBHUOP010000001">
    <property type="protein sequence ID" value="MFD2839238.1"/>
    <property type="molecule type" value="Genomic_DNA"/>
</dbReference>
<proteinExistence type="predicted"/>
<accession>A0ABW5XBH4</accession>
<organism evidence="2 3">
    <name type="scientific">Populibacterium corticicola</name>
    <dbReference type="NCBI Taxonomy" id="1812826"/>
    <lineage>
        <taxon>Bacteria</taxon>
        <taxon>Bacillati</taxon>
        <taxon>Actinomycetota</taxon>
        <taxon>Actinomycetes</taxon>
        <taxon>Micrococcales</taxon>
        <taxon>Jonesiaceae</taxon>
        <taxon>Populibacterium</taxon>
    </lineage>
</organism>
<gene>
    <name evidence="2" type="ORF">ACFSYH_01470</name>
</gene>
<evidence type="ECO:0000313" key="3">
    <source>
        <dbReference type="Proteomes" id="UP001597391"/>
    </source>
</evidence>
<feature type="region of interest" description="Disordered" evidence="1">
    <location>
        <begin position="87"/>
        <end position="107"/>
    </location>
</feature>
<protein>
    <submittedName>
        <fullName evidence="2">Uncharacterized protein</fullName>
    </submittedName>
</protein>
<keyword evidence="3" id="KW-1185">Reference proteome</keyword>
<sequence length="107" mass="11766">MSILFDLATVADSVLAVGDAANLAASINIEEGDGQWLKLIFLLSGPAYFMFMYARYRNQSARHYHEKETEAQITNLTGDDRKVRRITGTSSSSLSGANAHKVRGSRN</sequence>
<feature type="compositionally biased region" description="Polar residues" evidence="1">
    <location>
        <begin position="87"/>
        <end position="96"/>
    </location>
</feature>
<evidence type="ECO:0000256" key="1">
    <source>
        <dbReference type="SAM" id="MobiDB-lite"/>
    </source>
</evidence>
<dbReference type="RefSeq" id="WP_377464679.1">
    <property type="nucleotide sequence ID" value="NZ_JBHUOP010000001.1"/>
</dbReference>
<reference evidence="3" key="1">
    <citation type="journal article" date="2019" name="Int. J. Syst. Evol. Microbiol.">
        <title>The Global Catalogue of Microorganisms (GCM) 10K type strain sequencing project: providing services to taxonomists for standard genome sequencing and annotation.</title>
        <authorList>
            <consortium name="The Broad Institute Genomics Platform"/>
            <consortium name="The Broad Institute Genome Sequencing Center for Infectious Disease"/>
            <person name="Wu L."/>
            <person name="Ma J."/>
        </authorList>
    </citation>
    <scope>NUCLEOTIDE SEQUENCE [LARGE SCALE GENOMIC DNA]</scope>
    <source>
        <strain evidence="3">KCTC 33576</strain>
    </source>
</reference>
<name>A0ABW5XBH4_9MICO</name>